<evidence type="ECO:0000256" key="1">
    <source>
        <dbReference type="ARBA" id="ARBA00010835"/>
    </source>
</evidence>
<keyword evidence="5" id="KW-1185">Reference proteome</keyword>
<dbReference type="PROSITE" id="PS00745">
    <property type="entry name" value="RF_PROK_I"/>
    <property type="match status" value="1"/>
</dbReference>
<comment type="similarity">
    <text evidence="1">Belongs to the prokaryotic/mitochondrial release factor family.</text>
</comment>
<dbReference type="GO" id="GO:0072344">
    <property type="term" value="P:rescue of stalled ribosome"/>
    <property type="evidence" value="ECO:0007669"/>
    <property type="project" value="TreeGrafter"/>
</dbReference>
<name>A0A1I1VYR1_9GAMM</name>
<dbReference type="NCBIfam" id="NF006718">
    <property type="entry name" value="PRK09256.1"/>
    <property type="match status" value="1"/>
</dbReference>
<evidence type="ECO:0000256" key="2">
    <source>
        <dbReference type="SAM" id="MobiDB-lite"/>
    </source>
</evidence>
<dbReference type="STRING" id="1123397.SAMN05660831_02509"/>
<dbReference type="AlphaFoldDB" id="A0A1I1VYR1"/>
<dbReference type="GO" id="GO:0004045">
    <property type="term" value="F:peptidyl-tRNA hydrolase activity"/>
    <property type="evidence" value="ECO:0007669"/>
    <property type="project" value="TreeGrafter"/>
</dbReference>
<proteinExistence type="inferred from homology"/>
<feature type="domain" description="Prokaryotic-type class I peptide chain release factors" evidence="3">
    <location>
        <begin position="21"/>
        <end position="37"/>
    </location>
</feature>
<evidence type="ECO:0000313" key="4">
    <source>
        <dbReference type="EMBL" id="SFD87909.1"/>
    </source>
</evidence>
<organism evidence="4 5">
    <name type="scientific">Thiohalospira halophila DSM 15071</name>
    <dbReference type="NCBI Taxonomy" id="1123397"/>
    <lineage>
        <taxon>Bacteria</taxon>
        <taxon>Pseudomonadati</taxon>
        <taxon>Pseudomonadota</taxon>
        <taxon>Gammaproteobacteria</taxon>
        <taxon>Thiohalospirales</taxon>
        <taxon>Thiohalospiraceae</taxon>
        <taxon>Thiohalospira</taxon>
    </lineage>
</organism>
<dbReference type="InterPro" id="IPR045853">
    <property type="entry name" value="Pep_chain_release_fac_I_sf"/>
</dbReference>
<dbReference type="GO" id="GO:0043022">
    <property type="term" value="F:ribosome binding"/>
    <property type="evidence" value="ECO:0007669"/>
    <property type="project" value="TreeGrafter"/>
</dbReference>
<dbReference type="OrthoDB" id="9815709at2"/>
<dbReference type="Gene3D" id="3.30.160.20">
    <property type="match status" value="1"/>
</dbReference>
<dbReference type="Pfam" id="PF00472">
    <property type="entry name" value="RF-1"/>
    <property type="match status" value="1"/>
</dbReference>
<gene>
    <name evidence="4" type="ORF">SAMN05660831_02509</name>
</gene>
<feature type="region of interest" description="Disordered" evidence="2">
    <location>
        <begin position="97"/>
        <end position="136"/>
    </location>
</feature>
<dbReference type="PANTHER" id="PTHR47814">
    <property type="entry name" value="PEPTIDYL-TRNA HYDROLASE ARFB"/>
    <property type="match status" value="1"/>
</dbReference>
<sequence length="136" mass="16047">MLEINRRLHIPEEEIEYHPIRASGPGGQNVNKVATAIQLRFDIHASSLPEEARQRLLHYRDHRITRDGTIVIKAQNYRSQEQNRADARERLGELLRAALHTDKPRRPSRPSRASQKRRKEAKQQHKQKKAMRRRPE</sequence>
<evidence type="ECO:0000259" key="3">
    <source>
        <dbReference type="PROSITE" id="PS00745"/>
    </source>
</evidence>
<protein>
    <submittedName>
        <fullName evidence="4">Ribosome-associated protein</fullName>
    </submittedName>
</protein>
<dbReference type="InterPro" id="IPR000352">
    <property type="entry name" value="Pep_chain_release_fac_I"/>
</dbReference>
<dbReference type="PANTHER" id="PTHR47814:SF1">
    <property type="entry name" value="PEPTIDYL-TRNA HYDROLASE ARFB"/>
    <property type="match status" value="1"/>
</dbReference>
<dbReference type="Proteomes" id="UP000198611">
    <property type="component" value="Unassembled WGS sequence"/>
</dbReference>
<dbReference type="EMBL" id="FOMJ01000011">
    <property type="protein sequence ID" value="SFD87909.1"/>
    <property type="molecule type" value="Genomic_DNA"/>
</dbReference>
<feature type="compositionally biased region" description="Basic residues" evidence="2">
    <location>
        <begin position="106"/>
        <end position="136"/>
    </location>
</feature>
<evidence type="ECO:0000313" key="5">
    <source>
        <dbReference type="Proteomes" id="UP000198611"/>
    </source>
</evidence>
<dbReference type="SUPFAM" id="SSF75620">
    <property type="entry name" value="Release factor"/>
    <property type="match status" value="1"/>
</dbReference>
<dbReference type="GO" id="GO:0003747">
    <property type="term" value="F:translation release factor activity"/>
    <property type="evidence" value="ECO:0007669"/>
    <property type="project" value="InterPro"/>
</dbReference>
<accession>A0A1I1VYR1</accession>
<dbReference type="RefSeq" id="WP_093429120.1">
    <property type="nucleotide sequence ID" value="NZ_FOMJ01000011.1"/>
</dbReference>
<reference evidence="4 5" key="1">
    <citation type="submission" date="2016-10" db="EMBL/GenBank/DDBJ databases">
        <authorList>
            <person name="de Groot N.N."/>
        </authorList>
    </citation>
    <scope>NUCLEOTIDE SEQUENCE [LARGE SCALE GENOMIC DNA]</scope>
    <source>
        <strain evidence="4 5">HL3</strain>
    </source>
</reference>